<gene>
    <name evidence="2" type="ORF">JNE38_28870</name>
</gene>
<evidence type="ECO:0000313" key="3">
    <source>
        <dbReference type="Proteomes" id="UP000596248"/>
    </source>
</evidence>
<protein>
    <recommendedName>
        <fullName evidence="4">Transposase</fullName>
    </recommendedName>
</protein>
<dbReference type="RefSeq" id="WP_203354457.1">
    <property type="nucleotide sequence ID" value="NZ_CP069127.1"/>
</dbReference>
<feature type="compositionally biased region" description="Polar residues" evidence="1">
    <location>
        <begin position="90"/>
        <end position="100"/>
    </location>
</feature>
<dbReference type="Proteomes" id="UP000596248">
    <property type="component" value="Chromosome"/>
</dbReference>
<organism evidence="2 3">
    <name type="scientific">Brevibacillus choshinensis</name>
    <dbReference type="NCBI Taxonomy" id="54911"/>
    <lineage>
        <taxon>Bacteria</taxon>
        <taxon>Bacillati</taxon>
        <taxon>Bacillota</taxon>
        <taxon>Bacilli</taxon>
        <taxon>Bacillales</taxon>
        <taxon>Paenibacillaceae</taxon>
        <taxon>Brevibacillus</taxon>
    </lineage>
</organism>
<feature type="region of interest" description="Disordered" evidence="1">
    <location>
        <begin position="81"/>
        <end position="100"/>
    </location>
</feature>
<evidence type="ECO:0000256" key="1">
    <source>
        <dbReference type="SAM" id="MobiDB-lite"/>
    </source>
</evidence>
<reference evidence="2 3" key="1">
    <citation type="submission" date="2021-01" db="EMBL/GenBank/DDBJ databases">
        <title>Identification of strong promoters based on the transcriptome of Brevibacillus choshinensis.</title>
        <authorList>
            <person name="Yao D."/>
            <person name="Zhang K."/>
            <person name="Wu J."/>
        </authorList>
    </citation>
    <scope>NUCLEOTIDE SEQUENCE [LARGE SCALE GENOMIC DNA]</scope>
    <source>
        <strain evidence="2 3">HPD31-SP3</strain>
    </source>
</reference>
<proteinExistence type="predicted"/>
<sequence>MNQISTFTNDERPWLRAVHEKKKTRSVQLGKSAIDSLVKEGKPVTLNNIHNRSKELDPTGKGIHPNTIKTNEELFDYYKQHSHTHKQRQTNKPPSSLNMPQDTHLRRINPNRNLVHLRQKYMKLTKQELVARLIQAEQFIAENQTKWTASMFEQFS</sequence>
<accession>A0ABX7FQ15</accession>
<evidence type="ECO:0008006" key="4">
    <source>
        <dbReference type="Google" id="ProtNLM"/>
    </source>
</evidence>
<evidence type="ECO:0000313" key="2">
    <source>
        <dbReference type="EMBL" id="QRG67401.1"/>
    </source>
</evidence>
<dbReference type="EMBL" id="CP069127">
    <property type="protein sequence ID" value="QRG67401.1"/>
    <property type="molecule type" value="Genomic_DNA"/>
</dbReference>
<name>A0ABX7FQ15_BRECH</name>
<keyword evidence="3" id="KW-1185">Reference proteome</keyword>